<feature type="domain" description="RNA polymerase N-terminal" evidence="16">
    <location>
        <begin position="436"/>
        <end position="778"/>
    </location>
</feature>
<accession>A0A433DNK2</accession>
<dbReference type="GO" id="GO:0003677">
    <property type="term" value="F:DNA binding"/>
    <property type="evidence" value="ECO:0007669"/>
    <property type="project" value="InterPro"/>
</dbReference>
<evidence type="ECO:0000256" key="3">
    <source>
        <dbReference type="ARBA" id="ARBA00011251"/>
    </source>
</evidence>
<feature type="region of interest" description="Disordered" evidence="15">
    <location>
        <begin position="322"/>
        <end position="391"/>
    </location>
</feature>
<comment type="similarity">
    <text evidence="2 14">Belongs to the RNA polymerase beta' chain family.</text>
</comment>
<proteinExistence type="inferred from homology"/>
<keyword evidence="4 14" id="KW-0240">DNA-directed RNA polymerase</keyword>
<dbReference type="GO" id="GO:0046872">
    <property type="term" value="F:metal ion binding"/>
    <property type="evidence" value="ECO:0007669"/>
    <property type="project" value="UniProtKB-KW"/>
</dbReference>
<keyword evidence="5 14" id="KW-0808">Transferase</keyword>
<comment type="caution">
    <text evidence="17">The sequence shown here is derived from an EMBL/GenBank/DDBJ whole genome shotgun (WGS) entry which is preliminary data.</text>
</comment>
<dbReference type="InterPro" id="IPR038120">
    <property type="entry name" value="Rpb1_funnel_sf"/>
</dbReference>
<dbReference type="InterPro" id="IPR044893">
    <property type="entry name" value="RNA_pol_Rpb1_clamp_domain"/>
</dbReference>
<dbReference type="Gene3D" id="1.10.150.390">
    <property type="match status" value="1"/>
</dbReference>
<dbReference type="SMART" id="SM00663">
    <property type="entry name" value="RPOLA_N"/>
    <property type="match status" value="1"/>
</dbReference>
<dbReference type="Pfam" id="PF05000">
    <property type="entry name" value="RNA_pol_Rpb1_4"/>
    <property type="match status" value="1"/>
</dbReference>
<evidence type="ECO:0000256" key="15">
    <source>
        <dbReference type="SAM" id="MobiDB-lite"/>
    </source>
</evidence>
<dbReference type="Gene3D" id="1.10.274.100">
    <property type="entry name" value="RNA polymerase Rpb1, domain 3"/>
    <property type="match status" value="1"/>
</dbReference>
<dbReference type="CDD" id="cd02735">
    <property type="entry name" value="RNAP_I_Rpa1_C"/>
    <property type="match status" value="1"/>
</dbReference>
<evidence type="ECO:0000256" key="6">
    <source>
        <dbReference type="ARBA" id="ARBA00022695"/>
    </source>
</evidence>
<dbReference type="EC" id="2.7.7.6" evidence="14"/>
<keyword evidence="9" id="KW-0460">Magnesium</keyword>
<dbReference type="Pfam" id="PF00623">
    <property type="entry name" value="RNA_pol_Rpb1_2"/>
    <property type="match status" value="1"/>
</dbReference>
<sequence>NYVVAERITKNVTRCDIRNLPILGKKKILHTTESTMNIARPLGTEITSVSFSFYDSDEIKKISVKQIVNPTIFDNLNHPTKGGLYDPALGPYDKHHICATCQLDHFSCPGHFGHIELPVPVFNPLFLNHLFAILRAKCFYCHKFRMGKVESHRLAAKLTLLQHGLIFEAQGLDQLRPHIGKGKKKAMEEEAAENVDLDDGDHEEEGADAFMRKIDCYVKHALAEELSERSSTGSYKVTLINDERKKVMGEFLKRVIAKKKCENCGAYARAIRKDGFAKVFLLSLTKKQQMHMDAHGMVATDVLFMKKKVADRVSTGNVTEVYDDEAEEDGYNARDVENANDGEDDREENMMVTNHAEETSEEEGNGEEENAKRKTNGSGAGEVDEKRSIGTRQTYMTPIHVRDHIRLLFEREQRITSLIYGARGPHSRKTNRASPDLFFIETLPVAPTRFRPASVMGDKLFESPQNQLLSKILNACDRVRDLNTAFKAAMTDSKHPLRTERTRAFDLLVSGIIQLQHDVNSFIDSTKNPMVLKGRQLPPAGIRQALEKKEGLFRKHMMGKRVNYAARSVISPDPNIETSEIGIPPVFAKKLTYPEPVTHYNIKEMMRAVINGPEKWPGSTYVQHEDGSLISLANLSVESRIALANTLLTPQDSTVSSSVTGAYPVRTQPTNKKVYRHLRNGDLLLLNRQPTLHKPSIMAHRARVLPGEKTIRMHYANCNTYNADFDGDEMNVHFPQNEIARAEATLIANTDNQYLVPTSGNPLRGLIQDHVVTGVWMTSRDTFLSREEYMQILYGALRPEDDGTGGGRVLTVPPAIRKPLPMWTGKQVISTILGNLTVGHPPLNMSSKAKVPGKYWGPHGLEEGTILFMDGELITGVLDKSQFGASSFGMVHSCYELYGPPVAGKLLSILGRLFTKYVQWKGFSCRMDDLRLTEDGDKWRRNLIDKGKNDGADAHMEYMGLAETAKIADKETLDRGKAGLVLCDLHPCHMLDRLSCLGAFLIAACASYVVMVTDGLSLGIFYSEFQLHMEEVLRDDEKLAGLDNALKTKMNKLTSSIIGKCIPDGLLKLFPQNNMQMMTVSGAKGSPVNVSQISCLLGQQELEGRRVPIMVSGKSLPSFQPFSTEARAGGYISGRFLTGIRPQEYYFHCMAGREGLIDTAVKTSRSGYLQRCLIKHLEGLRVHYDHTVRDADGSVLQFHYGQDSLDVVKQKHLFQFSFSAQNLEALSQKYNPHAALNALDTEIGEDYSRKALKKPHKYDPALSKYSPSRHLGVVSERFQQALKTFIEENPDNLPFGKDSKITKNNERFAGLTKNKFKALMHLKYLHSLVEPGEAVGLLAAQSVGEPSTQMTLNTFHFAGFGAKNVTLGIPRLREIVMTASANIKTPTMLLSLLPTVTNDRSTSFCKDTSRLALSQIMDEVRVTERMAGKTAATGYQRHKIYNIRLHFFTKNEYLEEYNVRPAHIEDVIERAFVKKLENAILRDLRKVYRKSKGNIAETDEIEIGKPIRQTRAKDNGADDTESVGQNGDESDDGDGDATATRLANRGAQHATYDAPDEDDEEVIQAMDKSLDQEEELDAEMAENSDDNSIDDIDKEAKILATAAVVKRQKAREDRILEASAYVKKYRFDNTDGVWCEIEMQFPADTKKILMVSIVEKVCHDVIIHEIPGISRCFQYINPTENDKTKSLATEGVNLRGMWLYNDVIDVNKISTNDIAAMLRTYGVEAARATLMNEISGVFEAYGIEVDPRHLTLIADYMTFEGGYKPFNRTGIESNVSPFLKMSFETTCHFLTQATLHGDFDMLDSPSARLVMGKVVGGGTGSFEILQPVVHI</sequence>
<evidence type="ECO:0000256" key="11">
    <source>
        <dbReference type="ARBA" id="ARBA00023242"/>
    </source>
</evidence>
<keyword evidence="6 14" id="KW-0548">Nucleotidyltransferase</keyword>
<keyword evidence="11" id="KW-0539">Nucleus</keyword>
<dbReference type="Pfam" id="PF04997">
    <property type="entry name" value="RNA_pol_Rpb1_1"/>
    <property type="match status" value="1"/>
</dbReference>
<dbReference type="Gene3D" id="1.10.357.120">
    <property type="match status" value="1"/>
</dbReference>
<dbReference type="GO" id="GO:0006351">
    <property type="term" value="P:DNA-templated transcription"/>
    <property type="evidence" value="ECO:0007669"/>
    <property type="project" value="InterPro"/>
</dbReference>
<comment type="function">
    <text evidence="13">DNA-dependent RNA polymerase catalyzes the transcription of DNA into RNA using the four ribonucleoside triphosphates as substrates. Largest and catalytic core component of RNA polymerase I which synthesizes ribosomal RNA precursors. Forms the polymerase active center together with the second largest subunit. A single stranded DNA template strand of the promoter is positioned within the central active site cleft of Pol I. A bridging helix emanates from RPA1 and crosses the cleft near the catalytic site and is thought to promote translocation of Pol I by acting as a ratchet that moves the RNA-DNA hybrid through the active site by switching from straight to bent conformations at each step of nucleotide addition.</text>
</comment>
<dbReference type="InterPro" id="IPR047107">
    <property type="entry name" value="DNA-dir_RNA_pol1_lsu_C"/>
</dbReference>
<evidence type="ECO:0000256" key="7">
    <source>
        <dbReference type="ARBA" id="ARBA00022723"/>
    </source>
</evidence>
<keyword evidence="10 14" id="KW-0804">Transcription</keyword>
<dbReference type="InterPro" id="IPR015699">
    <property type="entry name" value="DNA-dir_RNA_pol1_lsu_N"/>
</dbReference>
<dbReference type="CDD" id="cd01435">
    <property type="entry name" value="RNAP_I_RPA1_N"/>
    <property type="match status" value="1"/>
</dbReference>
<protein>
    <recommendedName>
        <fullName evidence="14">DNA-directed RNA polymerase subunit</fullName>
        <ecNumber evidence="14">2.7.7.6</ecNumber>
    </recommendedName>
</protein>
<dbReference type="Gene3D" id="6.10.250.2940">
    <property type="match status" value="1"/>
</dbReference>
<dbReference type="InterPro" id="IPR007081">
    <property type="entry name" value="RNA_pol_Rpb1_5"/>
</dbReference>
<dbReference type="InterPro" id="IPR006592">
    <property type="entry name" value="RNA_pol_N"/>
</dbReference>
<dbReference type="Pfam" id="PF04998">
    <property type="entry name" value="RNA_pol_Rpb1_5"/>
    <property type="match status" value="2"/>
</dbReference>
<evidence type="ECO:0000256" key="5">
    <source>
        <dbReference type="ARBA" id="ARBA00022679"/>
    </source>
</evidence>
<dbReference type="InterPro" id="IPR007083">
    <property type="entry name" value="RNA_pol_Rpb1_4"/>
</dbReference>
<dbReference type="FunFam" id="1.10.274.100:FF:000006">
    <property type="entry name" value="DNA-directed RNA polymerase subunit"/>
    <property type="match status" value="1"/>
</dbReference>
<dbReference type="Gene3D" id="1.10.132.30">
    <property type="match status" value="1"/>
</dbReference>
<evidence type="ECO:0000256" key="14">
    <source>
        <dbReference type="RuleBase" id="RU004279"/>
    </source>
</evidence>
<dbReference type="Proteomes" id="UP000268093">
    <property type="component" value="Unassembled WGS sequence"/>
</dbReference>
<evidence type="ECO:0000256" key="10">
    <source>
        <dbReference type="ARBA" id="ARBA00023163"/>
    </source>
</evidence>
<dbReference type="Pfam" id="PF04983">
    <property type="entry name" value="RNA_pol_Rpb1_3"/>
    <property type="match status" value="1"/>
</dbReference>
<feature type="non-terminal residue" evidence="17">
    <location>
        <position position="1"/>
    </location>
</feature>
<evidence type="ECO:0000256" key="8">
    <source>
        <dbReference type="ARBA" id="ARBA00022833"/>
    </source>
</evidence>
<evidence type="ECO:0000256" key="2">
    <source>
        <dbReference type="ARBA" id="ARBA00006460"/>
    </source>
</evidence>
<dbReference type="InterPro" id="IPR007066">
    <property type="entry name" value="RNA_pol_Rpb1_3"/>
</dbReference>
<evidence type="ECO:0000259" key="16">
    <source>
        <dbReference type="SMART" id="SM00663"/>
    </source>
</evidence>
<dbReference type="SUPFAM" id="SSF64484">
    <property type="entry name" value="beta and beta-prime subunits of DNA dependent RNA-polymerase"/>
    <property type="match status" value="1"/>
</dbReference>
<evidence type="ECO:0000313" key="17">
    <source>
        <dbReference type="EMBL" id="RUP52419.1"/>
    </source>
</evidence>
<dbReference type="Gene3D" id="2.40.40.20">
    <property type="match status" value="1"/>
</dbReference>
<keyword evidence="8" id="KW-0862">Zinc</keyword>
<dbReference type="InterPro" id="IPR007080">
    <property type="entry name" value="RNA_pol_Rpb1_1"/>
</dbReference>
<comment type="subunit">
    <text evidence="3">Component of the RNA polymerase I (Pol I) complex consisting of at least 13 subunits.</text>
</comment>
<dbReference type="OrthoDB" id="270392at2759"/>
<dbReference type="GO" id="GO:0003899">
    <property type="term" value="F:DNA-directed RNA polymerase activity"/>
    <property type="evidence" value="ECO:0007669"/>
    <property type="project" value="UniProtKB-EC"/>
</dbReference>
<gene>
    <name evidence="17" type="ORF">BC936DRAFT_142524</name>
</gene>
<dbReference type="Gene3D" id="3.30.70.2850">
    <property type="match status" value="1"/>
</dbReference>
<comment type="subcellular location">
    <subcellularLocation>
        <location evidence="1">Nucleus</location>
    </subcellularLocation>
</comment>
<dbReference type="PANTHER" id="PTHR19376">
    <property type="entry name" value="DNA-DIRECTED RNA POLYMERASE"/>
    <property type="match status" value="1"/>
</dbReference>
<dbReference type="FunFam" id="2.40.40.20:FF:000019">
    <property type="entry name" value="DNA-directed RNA polymerase II subunit RPB1"/>
    <property type="match status" value="1"/>
</dbReference>
<keyword evidence="18" id="KW-1185">Reference proteome</keyword>
<evidence type="ECO:0000256" key="9">
    <source>
        <dbReference type="ARBA" id="ARBA00022842"/>
    </source>
</evidence>
<evidence type="ECO:0000256" key="12">
    <source>
        <dbReference type="ARBA" id="ARBA00048552"/>
    </source>
</evidence>
<name>A0A433DNK2_9FUNG</name>
<dbReference type="EMBL" id="RBNI01000023">
    <property type="protein sequence ID" value="RUP52419.1"/>
    <property type="molecule type" value="Genomic_DNA"/>
</dbReference>
<dbReference type="FunFam" id="4.10.860.120:FF:000006">
    <property type="entry name" value="DNA-directed RNA polymerase subunit"/>
    <property type="match status" value="1"/>
</dbReference>
<evidence type="ECO:0000256" key="13">
    <source>
        <dbReference type="ARBA" id="ARBA00053996"/>
    </source>
</evidence>
<reference evidence="17 18" key="1">
    <citation type="journal article" date="2018" name="New Phytol.">
        <title>Phylogenomics of Endogonaceae and evolution of mycorrhizas within Mucoromycota.</title>
        <authorList>
            <person name="Chang Y."/>
            <person name="Desiro A."/>
            <person name="Na H."/>
            <person name="Sandor L."/>
            <person name="Lipzen A."/>
            <person name="Clum A."/>
            <person name="Barry K."/>
            <person name="Grigoriev I.V."/>
            <person name="Martin F.M."/>
            <person name="Stajich J.E."/>
            <person name="Smith M.E."/>
            <person name="Bonito G."/>
            <person name="Spatafora J.W."/>
        </authorList>
    </citation>
    <scope>NUCLEOTIDE SEQUENCE [LARGE SCALE GENOMIC DNA]</scope>
    <source>
        <strain evidence="17 18">GMNB39</strain>
    </source>
</reference>
<dbReference type="InterPro" id="IPR045867">
    <property type="entry name" value="DNA-dir_RpoC_beta_prime"/>
</dbReference>
<evidence type="ECO:0000256" key="4">
    <source>
        <dbReference type="ARBA" id="ARBA00022478"/>
    </source>
</evidence>
<dbReference type="Gene3D" id="4.10.860.120">
    <property type="entry name" value="RNA polymerase II, clamp domain"/>
    <property type="match status" value="1"/>
</dbReference>
<organism evidence="17 18">
    <name type="scientific">Jimgerdemannia flammicorona</name>
    <dbReference type="NCBI Taxonomy" id="994334"/>
    <lineage>
        <taxon>Eukaryota</taxon>
        <taxon>Fungi</taxon>
        <taxon>Fungi incertae sedis</taxon>
        <taxon>Mucoromycota</taxon>
        <taxon>Mucoromycotina</taxon>
        <taxon>Endogonomycetes</taxon>
        <taxon>Endogonales</taxon>
        <taxon>Endogonaceae</taxon>
        <taxon>Jimgerdemannia</taxon>
    </lineage>
</organism>
<dbReference type="InterPro" id="IPR042102">
    <property type="entry name" value="RNA_pol_Rpb1_3_sf"/>
</dbReference>
<dbReference type="FunFam" id="3.30.1490.180:FF:000003">
    <property type="entry name" value="DNA-directed RNA polymerase subunit"/>
    <property type="match status" value="1"/>
</dbReference>
<dbReference type="Gene3D" id="3.30.1490.180">
    <property type="entry name" value="RNA polymerase ii"/>
    <property type="match status" value="1"/>
</dbReference>
<feature type="compositionally biased region" description="Acidic residues" evidence="15">
    <location>
        <begin position="338"/>
        <end position="347"/>
    </location>
</feature>
<comment type="catalytic activity">
    <reaction evidence="12 14">
        <text>RNA(n) + a ribonucleoside 5'-triphosphate = RNA(n+1) + diphosphate</text>
        <dbReference type="Rhea" id="RHEA:21248"/>
        <dbReference type="Rhea" id="RHEA-COMP:14527"/>
        <dbReference type="Rhea" id="RHEA-COMP:17342"/>
        <dbReference type="ChEBI" id="CHEBI:33019"/>
        <dbReference type="ChEBI" id="CHEBI:61557"/>
        <dbReference type="ChEBI" id="CHEBI:140395"/>
        <dbReference type="EC" id="2.7.7.6"/>
    </reaction>
</comment>
<evidence type="ECO:0000313" key="18">
    <source>
        <dbReference type="Proteomes" id="UP000268093"/>
    </source>
</evidence>
<feature type="region of interest" description="Disordered" evidence="15">
    <location>
        <begin position="1506"/>
        <end position="1539"/>
    </location>
</feature>
<dbReference type="PANTHER" id="PTHR19376:SF11">
    <property type="entry name" value="DNA-DIRECTED RNA POLYMERASE I SUBUNIT RPA1"/>
    <property type="match status" value="1"/>
</dbReference>
<feature type="compositionally biased region" description="Acidic residues" evidence="15">
    <location>
        <begin position="359"/>
        <end position="368"/>
    </location>
</feature>
<dbReference type="InterPro" id="IPR000722">
    <property type="entry name" value="RNA_pol_asu"/>
</dbReference>
<dbReference type="FunFam" id="1.10.150.390:FF:000005">
    <property type="entry name" value="DNA-directed RNA polymerase subunit"/>
    <property type="match status" value="1"/>
</dbReference>
<keyword evidence="7" id="KW-0479">Metal-binding</keyword>
<evidence type="ECO:0000256" key="1">
    <source>
        <dbReference type="ARBA" id="ARBA00004123"/>
    </source>
</evidence>
<dbReference type="GO" id="GO:0005736">
    <property type="term" value="C:RNA polymerase I complex"/>
    <property type="evidence" value="ECO:0007669"/>
    <property type="project" value="TreeGrafter"/>
</dbReference>